<dbReference type="AlphaFoldDB" id="A0A166DVZ4"/>
<protein>
    <recommendedName>
        <fullName evidence="3">Transposase</fullName>
    </recommendedName>
</protein>
<evidence type="ECO:0000313" key="2">
    <source>
        <dbReference type="Proteomes" id="UP000077275"/>
    </source>
</evidence>
<dbReference type="Proteomes" id="UP000077275">
    <property type="component" value="Unassembled WGS sequence"/>
</dbReference>
<evidence type="ECO:0008006" key="3">
    <source>
        <dbReference type="Google" id="ProtNLM"/>
    </source>
</evidence>
<dbReference type="EMBL" id="LWMW01000102">
    <property type="protein sequence ID" value="KZX16009.1"/>
    <property type="molecule type" value="Genomic_DNA"/>
</dbReference>
<sequence length="168" mass="19488">MTTISKSAIIDNIGSIQLKLFDCIEEKVDFKTKVVKYAFPHNKKKKINKNIQILDNGNYQMNNPTCPNCGSVKQVKQGFIEINPKIDNCEKIRESKKNRGGPLRKIARDTENFLNLKISHQSIKNFLKIDPKKLKKDERVLFINLSNYQAIMSWMNNMFILVGKRDIE</sequence>
<dbReference type="STRING" id="47311.MBCUT_11450"/>
<gene>
    <name evidence="1" type="ORF">MBCUT_11450</name>
</gene>
<dbReference type="PATRIC" id="fig|47311.3.peg.1258"/>
<proteinExistence type="predicted"/>
<comment type="caution">
    <text evidence="1">The sequence shown here is derived from an EMBL/GenBank/DDBJ whole genome shotgun (WGS) entry which is preliminary data.</text>
</comment>
<organism evidence="1 2">
    <name type="scientific">Methanobrevibacter cuticularis</name>
    <dbReference type="NCBI Taxonomy" id="47311"/>
    <lineage>
        <taxon>Archaea</taxon>
        <taxon>Methanobacteriati</taxon>
        <taxon>Methanobacteriota</taxon>
        <taxon>Methanomada group</taxon>
        <taxon>Methanobacteria</taxon>
        <taxon>Methanobacteriales</taxon>
        <taxon>Methanobacteriaceae</taxon>
        <taxon>Methanobrevibacter</taxon>
    </lineage>
</organism>
<reference evidence="1 2" key="1">
    <citation type="submission" date="2016-04" db="EMBL/GenBank/DDBJ databases">
        <title>Genome sequence of Methanobrevibacter cuticularis DSM 11139.</title>
        <authorList>
            <person name="Poehlein A."/>
            <person name="Seedorf H."/>
            <person name="Daniel R."/>
        </authorList>
    </citation>
    <scope>NUCLEOTIDE SEQUENCE [LARGE SCALE GENOMIC DNA]</scope>
    <source>
        <strain evidence="1 2">DSM 11139</strain>
    </source>
</reference>
<name>A0A166DVZ4_9EURY</name>
<dbReference type="RefSeq" id="WP_067259733.1">
    <property type="nucleotide sequence ID" value="NZ_LWMW01000102.1"/>
</dbReference>
<keyword evidence="2" id="KW-1185">Reference proteome</keyword>
<evidence type="ECO:0000313" key="1">
    <source>
        <dbReference type="EMBL" id="KZX16009.1"/>
    </source>
</evidence>
<accession>A0A166DVZ4</accession>